<dbReference type="RefSeq" id="WP_208847448.1">
    <property type="nucleotide sequence ID" value="NZ_JAGGDJ010000004.1"/>
</dbReference>
<evidence type="ECO:0000313" key="3">
    <source>
        <dbReference type="Proteomes" id="UP000670947"/>
    </source>
</evidence>
<dbReference type="EMBL" id="JAGGDJ010000004">
    <property type="protein sequence ID" value="MBO7744512.1"/>
    <property type="molecule type" value="Genomic_DNA"/>
</dbReference>
<accession>A0ABS3W873</accession>
<gene>
    <name evidence="2" type="ORF">I8J29_09915</name>
</gene>
<sequence length="91" mass="10406">MARGINGVTMEIDFEGGKRVRIRGEYDPVNNEMDFKFTDRHKRPLQLEPWEAEECRMLFMGLAQMFGSAASGANAPEDKLLDANSLRNQER</sequence>
<keyword evidence="3" id="KW-1185">Reference proteome</keyword>
<proteinExistence type="predicted"/>
<dbReference type="Proteomes" id="UP000670947">
    <property type="component" value="Unassembled WGS sequence"/>
</dbReference>
<comment type="caution">
    <text evidence="2">The sequence shown here is derived from an EMBL/GenBank/DDBJ whole genome shotgun (WGS) entry which is preliminary data.</text>
</comment>
<organism evidence="2 3">
    <name type="scientific">Paenibacillus artemisiicola</name>
    <dbReference type="NCBI Taxonomy" id="1172618"/>
    <lineage>
        <taxon>Bacteria</taxon>
        <taxon>Bacillati</taxon>
        <taxon>Bacillota</taxon>
        <taxon>Bacilli</taxon>
        <taxon>Bacillales</taxon>
        <taxon>Paenibacillaceae</taxon>
        <taxon>Paenibacillus</taxon>
    </lineage>
</organism>
<protein>
    <submittedName>
        <fullName evidence="2">Uncharacterized protein</fullName>
    </submittedName>
</protein>
<name>A0ABS3W873_9BACL</name>
<evidence type="ECO:0000313" key="2">
    <source>
        <dbReference type="EMBL" id="MBO7744512.1"/>
    </source>
</evidence>
<reference evidence="2 3" key="1">
    <citation type="submission" date="2021-03" db="EMBL/GenBank/DDBJ databases">
        <title>Paenibacillus artemisicola MWE-103 whole genome sequence.</title>
        <authorList>
            <person name="Ham Y.J."/>
        </authorList>
    </citation>
    <scope>NUCLEOTIDE SEQUENCE [LARGE SCALE GENOMIC DNA]</scope>
    <source>
        <strain evidence="2 3">MWE-103</strain>
    </source>
</reference>
<feature type="region of interest" description="Disordered" evidence="1">
    <location>
        <begin position="72"/>
        <end position="91"/>
    </location>
</feature>
<evidence type="ECO:0000256" key="1">
    <source>
        <dbReference type="SAM" id="MobiDB-lite"/>
    </source>
</evidence>